<dbReference type="STRING" id="222891.NSE_0118"/>
<name>Q2GES8_EHRS3</name>
<protein>
    <submittedName>
        <fullName evidence="1">Uncharacterized protein</fullName>
    </submittedName>
</protein>
<accession>Q2GES8</accession>
<evidence type="ECO:0000313" key="1">
    <source>
        <dbReference type="EMBL" id="ABD46090.1"/>
    </source>
</evidence>
<evidence type="ECO:0000313" key="2">
    <source>
        <dbReference type="Proteomes" id="UP000001942"/>
    </source>
</evidence>
<dbReference type="AlphaFoldDB" id="Q2GES8"/>
<keyword evidence="2" id="KW-1185">Reference proteome</keyword>
<proteinExistence type="predicted"/>
<dbReference type="EMBL" id="CP000237">
    <property type="protein sequence ID" value="ABD46090.1"/>
    <property type="molecule type" value="Genomic_DNA"/>
</dbReference>
<dbReference type="KEGG" id="nse:NSE_0118"/>
<reference evidence="1 2" key="1">
    <citation type="journal article" date="2006" name="PLoS Genet.">
        <title>Comparative genomics of emerging human ehrlichiosis agents.</title>
        <authorList>
            <person name="Dunning Hotopp J.C."/>
            <person name="Lin M."/>
            <person name="Madupu R."/>
            <person name="Crabtree J."/>
            <person name="Angiuoli S.V."/>
            <person name="Eisen J.A."/>
            <person name="Seshadri R."/>
            <person name="Ren Q."/>
            <person name="Wu M."/>
            <person name="Utterback T.R."/>
            <person name="Smith S."/>
            <person name="Lewis M."/>
            <person name="Khouri H."/>
            <person name="Zhang C."/>
            <person name="Niu H."/>
            <person name="Lin Q."/>
            <person name="Ohashi N."/>
            <person name="Zhi N."/>
            <person name="Nelson W."/>
            <person name="Brinkac L.M."/>
            <person name="Dodson R.J."/>
            <person name="Rosovitz M.J."/>
            <person name="Sundaram J."/>
            <person name="Daugherty S.C."/>
            <person name="Davidsen T."/>
            <person name="Durkin A.S."/>
            <person name="Gwinn M."/>
            <person name="Haft D.H."/>
            <person name="Selengut J.D."/>
            <person name="Sullivan S.A."/>
            <person name="Zafar N."/>
            <person name="Zhou L."/>
            <person name="Benahmed F."/>
            <person name="Forberger H."/>
            <person name="Halpin R."/>
            <person name="Mulligan S."/>
            <person name="Robinson J."/>
            <person name="White O."/>
            <person name="Rikihisa Y."/>
            <person name="Tettelin H."/>
        </authorList>
    </citation>
    <scope>NUCLEOTIDE SEQUENCE [LARGE SCALE GENOMIC DNA]</scope>
    <source>
        <strain evidence="2">ATCC VR-367 / Miyayama</strain>
    </source>
</reference>
<organism evidence="1 2">
    <name type="scientific">Ehrlichia sennetsu (strain ATCC VR-367 / Miyayama)</name>
    <name type="common">Neorickettsia sennetsu</name>
    <dbReference type="NCBI Taxonomy" id="222891"/>
    <lineage>
        <taxon>Bacteria</taxon>
        <taxon>Pseudomonadati</taxon>
        <taxon>Pseudomonadota</taxon>
        <taxon>Alphaproteobacteria</taxon>
        <taxon>Rickettsiales</taxon>
        <taxon>Anaplasmataceae</taxon>
        <taxon>Ehrlichia</taxon>
    </lineage>
</organism>
<sequence>MRLLDRLFLSICPVVYSLGICFSRDIVAVGSTTYTNSSLVRGFTQNAVLL</sequence>
<dbReference type="HOGENOM" id="CLU_3120322_0_0_5"/>
<gene>
    <name evidence="1" type="ordered locus">NSE_0118</name>
</gene>
<dbReference type="Proteomes" id="UP000001942">
    <property type="component" value="Chromosome"/>
</dbReference>